<evidence type="ECO:0000313" key="4">
    <source>
        <dbReference type="Proteomes" id="UP000214880"/>
    </source>
</evidence>
<evidence type="ECO:0000313" key="3">
    <source>
        <dbReference type="EMBL" id="SDM15682.1"/>
    </source>
</evidence>
<dbReference type="GO" id="GO:0016829">
    <property type="term" value="F:lyase activity"/>
    <property type="evidence" value="ECO:0007669"/>
    <property type="project" value="UniProtKB-KW"/>
</dbReference>
<dbReference type="Gene3D" id="3.10.129.10">
    <property type="entry name" value="Hotdog Thioesterase"/>
    <property type="match status" value="1"/>
</dbReference>
<evidence type="ECO:0000256" key="1">
    <source>
        <dbReference type="ARBA" id="ARBA00009174"/>
    </source>
</evidence>
<dbReference type="InterPro" id="IPR029069">
    <property type="entry name" value="HotDog_dom_sf"/>
</dbReference>
<sequence>MNDIKTLLPQREPFLFIDALLAASCSQIVGVKKYERDFLFRQELDGRFIVPGAILVEGLIQCGGAGLAWMGLTGDELWGLAVLERVRWRAVVEPPAVVTMKVSTHKITKRMLRQTGAGFCGDQPCLSATWCCVKFR</sequence>
<name>A0A1G9QXB8_9FIRM</name>
<dbReference type="OrthoDB" id="9772788at2"/>
<protein>
    <submittedName>
        <fullName evidence="3">3-hydroxyacyl-[acyl-carrier-protein] dehydratase</fullName>
    </submittedName>
</protein>
<reference evidence="3 4" key="1">
    <citation type="submission" date="2016-10" db="EMBL/GenBank/DDBJ databases">
        <authorList>
            <person name="de Groot N.N."/>
        </authorList>
    </citation>
    <scope>NUCLEOTIDE SEQUENCE [LARGE SCALE GENOMIC DNA]</scope>
    <source>
        <strain evidence="3 4">DSM 1736</strain>
    </source>
</reference>
<gene>
    <name evidence="3" type="ORF">SAMN04488502_102345</name>
</gene>
<dbReference type="SUPFAM" id="SSF54637">
    <property type="entry name" value="Thioesterase/thiol ester dehydrase-isomerase"/>
    <property type="match status" value="1"/>
</dbReference>
<dbReference type="RefSeq" id="WP_092070880.1">
    <property type="nucleotide sequence ID" value="NZ_FNHB01000002.1"/>
</dbReference>
<dbReference type="Pfam" id="PF07977">
    <property type="entry name" value="FabA"/>
    <property type="match status" value="1"/>
</dbReference>
<proteinExistence type="inferred from homology"/>
<evidence type="ECO:0000256" key="2">
    <source>
        <dbReference type="ARBA" id="ARBA00023239"/>
    </source>
</evidence>
<dbReference type="PANTHER" id="PTHR30272">
    <property type="entry name" value="3-HYDROXYACYL-[ACYL-CARRIER-PROTEIN] DEHYDRATASE"/>
    <property type="match status" value="1"/>
</dbReference>
<keyword evidence="2" id="KW-0456">Lyase</keyword>
<accession>A0A1G9QXB8</accession>
<keyword evidence="4" id="KW-1185">Reference proteome</keyword>
<dbReference type="Proteomes" id="UP000214880">
    <property type="component" value="Unassembled WGS sequence"/>
</dbReference>
<dbReference type="EMBL" id="FNHB01000002">
    <property type="protein sequence ID" value="SDM15682.1"/>
    <property type="molecule type" value="Genomic_DNA"/>
</dbReference>
<dbReference type="PANTHER" id="PTHR30272:SF1">
    <property type="entry name" value="3-HYDROXYACYL-[ACYL-CARRIER-PROTEIN] DEHYDRATASE"/>
    <property type="match status" value="1"/>
</dbReference>
<comment type="similarity">
    <text evidence="1">Belongs to the thioester dehydratase family. FabZ subfamily.</text>
</comment>
<dbReference type="STRING" id="146817.SAMN04488502_102345"/>
<organism evidence="3 4">
    <name type="scientific">Dendrosporobacter quercicolus</name>
    <dbReference type="NCBI Taxonomy" id="146817"/>
    <lineage>
        <taxon>Bacteria</taxon>
        <taxon>Bacillati</taxon>
        <taxon>Bacillota</taxon>
        <taxon>Negativicutes</taxon>
        <taxon>Selenomonadales</taxon>
        <taxon>Sporomusaceae</taxon>
        <taxon>Dendrosporobacter</taxon>
    </lineage>
</organism>
<dbReference type="InterPro" id="IPR013114">
    <property type="entry name" value="FabA_FabZ"/>
</dbReference>
<dbReference type="AlphaFoldDB" id="A0A1G9QXB8"/>